<accession>A0ABW7SL24</accession>
<evidence type="ECO:0000259" key="1">
    <source>
        <dbReference type="Pfam" id="PF06722"/>
    </source>
</evidence>
<dbReference type="PANTHER" id="PTHR48050:SF13">
    <property type="entry name" value="STEROL 3-BETA-GLUCOSYLTRANSFERASE UGT80A2"/>
    <property type="match status" value="1"/>
</dbReference>
<keyword evidence="3" id="KW-1185">Reference proteome</keyword>
<dbReference type="InterPro" id="IPR010610">
    <property type="entry name" value="EryCIII-like_C"/>
</dbReference>
<sequence length="116" mass="11658">MVGSRNFLVPEILTALAGIDAGMVVAVSAADRELVTATSPIRIKVGPPLHTLLPMCDAIVHPGSSGTMLTAASAGVPQVIVPIFMDRAEIAQLVADSGAGVHVPLEAADTAHLGAG</sequence>
<dbReference type="PANTHER" id="PTHR48050">
    <property type="entry name" value="STEROL 3-BETA-GLUCOSYLTRANSFERASE"/>
    <property type="match status" value="1"/>
</dbReference>
<proteinExistence type="predicted"/>
<dbReference type="InterPro" id="IPR050426">
    <property type="entry name" value="Glycosyltransferase_28"/>
</dbReference>
<dbReference type="Gene3D" id="3.40.50.2000">
    <property type="entry name" value="Glycogen Phosphorylase B"/>
    <property type="match status" value="1"/>
</dbReference>
<reference evidence="2 3" key="1">
    <citation type="submission" date="2024-10" db="EMBL/GenBank/DDBJ databases">
        <title>The Natural Products Discovery Center: Release of the First 8490 Sequenced Strains for Exploring Actinobacteria Biosynthetic Diversity.</title>
        <authorList>
            <person name="Kalkreuter E."/>
            <person name="Kautsar S.A."/>
            <person name="Yang D."/>
            <person name="Bader C.D."/>
            <person name="Teijaro C.N."/>
            <person name="Fluegel L."/>
            <person name="Davis C.M."/>
            <person name="Simpson J.R."/>
            <person name="Lauterbach L."/>
            <person name="Steele A.D."/>
            <person name="Gui C."/>
            <person name="Meng S."/>
            <person name="Li G."/>
            <person name="Viehrig K."/>
            <person name="Ye F."/>
            <person name="Su P."/>
            <person name="Kiefer A.F."/>
            <person name="Nichols A."/>
            <person name="Cepeda A.J."/>
            <person name="Yan W."/>
            <person name="Fan B."/>
            <person name="Jiang Y."/>
            <person name="Adhikari A."/>
            <person name="Zheng C.-J."/>
            <person name="Schuster L."/>
            <person name="Cowan T.M."/>
            <person name="Smanski M.J."/>
            <person name="Chevrette M.G."/>
            <person name="De Carvalho L.P.S."/>
            <person name="Shen B."/>
        </authorList>
    </citation>
    <scope>NUCLEOTIDE SEQUENCE [LARGE SCALE GENOMIC DNA]</scope>
    <source>
        <strain evidence="2 3">NPDC021253</strain>
    </source>
</reference>
<gene>
    <name evidence="2" type="ORF">ACH4OY_12895</name>
</gene>
<comment type="caution">
    <text evidence="2">The sequence shown here is derived from an EMBL/GenBank/DDBJ whole genome shotgun (WGS) entry which is preliminary data.</text>
</comment>
<evidence type="ECO:0000313" key="3">
    <source>
        <dbReference type="Proteomes" id="UP001611075"/>
    </source>
</evidence>
<name>A0ABW7SL24_9ACTN</name>
<organism evidence="2 3">
    <name type="scientific">Micromonospora rubida</name>
    <dbReference type="NCBI Taxonomy" id="2697657"/>
    <lineage>
        <taxon>Bacteria</taxon>
        <taxon>Bacillati</taxon>
        <taxon>Actinomycetota</taxon>
        <taxon>Actinomycetes</taxon>
        <taxon>Micromonosporales</taxon>
        <taxon>Micromonosporaceae</taxon>
        <taxon>Micromonospora</taxon>
    </lineage>
</organism>
<dbReference type="RefSeq" id="WP_396679129.1">
    <property type="nucleotide sequence ID" value="NZ_JBIRPU010000007.1"/>
</dbReference>
<dbReference type="Proteomes" id="UP001611075">
    <property type="component" value="Unassembled WGS sequence"/>
</dbReference>
<dbReference type="Pfam" id="PF06722">
    <property type="entry name" value="EryCIII-like_C"/>
    <property type="match status" value="1"/>
</dbReference>
<protein>
    <submittedName>
        <fullName evidence="2">Glycosyltransferase</fullName>
    </submittedName>
</protein>
<evidence type="ECO:0000313" key="2">
    <source>
        <dbReference type="EMBL" id="MFI0793571.1"/>
    </source>
</evidence>
<dbReference type="EMBL" id="JBIRPU010000007">
    <property type="protein sequence ID" value="MFI0793571.1"/>
    <property type="molecule type" value="Genomic_DNA"/>
</dbReference>
<feature type="domain" description="Erythromycin biosynthesis protein CIII-like C-terminal" evidence="1">
    <location>
        <begin position="11"/>
        <end position="113"/>
    </location>
</feature>
<dbReference type="SUPFAM" id="SSF53756">
    <property type="entry name" value="UDP-Glycosyltransferase/glycogen phosphorylase"/>
    <property type="match status" value="1"/>
</dbReference>